<name>A0A1Y2F887_9FUNG</name>
<evidence type="ECO:0000256" key="1">
    <source>
        <dbReference type="SAM" id="MobiDB-lite"/>
    </source>
</evidence>
<sequence length="326" mass="36587">MSSNSYKSIFANKDKKTVGVGKDEFLARRRFFLEMAQNESNKNVKKTPSSNHITTRYTNNLKPEPKFKPIKSTSNASFSKDPSSSTNKPLAYKNSQTKLRPTYTKLPEDAPKTISGSAGFSSPKSNSLKNILSQVGRNQYVSNDEFRSRRKAFEDAQLNDITQLLPRPLTPSGYCYYGRSSPLLGNDRPWSPASERPWSPAYERHGSPTPSFDSERSYGASEVRLPWERPTQNKKTTTTTKTAAPAKEEKKVFTNPVVPGSPALSATPITSDEPMAIPIINEIVVTPPKEEKKDDELLNEKIKLWYSKVDKEIEKEESAEVNKAEE</sequence>
<feature type="compositionally biased region" description="Polar residues" evidence="1">
    <location>
        <begin position="71"/>
        <end position="99"/>
    </location>
</feature>
<keyword evidence="3" id="KW-1185">Reference proteome</keyword>
<feature type="compositionally biased region" description="Polar residues" evidence="1">
    <location>
        <begin position="114"/>
        <end position="126"/>
    </location>
</feature>
<evidence type="ECO:0000313" key="2">
    <source>
        <dbReference type="EMBL" id="ORY80112.1"/>
    </source>
</evidence>
<reference evidence="2 3" key="1">
    <citation type="submission" date="2016-08" db="EMBL/GenBank/DDBJ databases">
        <title>A Parts List for Fungal Cellulosomes Revealed by Comparative Genomics.</title>
        <authorList>
            <consortium name="DOE Joint Genome Institute"/>
            <person name="Haitjema C.H."/>
            <person name="Gilmore S.P."/>
            <person name="Henske J.K."/>
            <person name="Solomon K.V."/>
            <person name="De Groot R."/>
            <person name="Kuo A."/>
            <person name="Mondo S.J."/>
            <person name="Salamov A.A."/>
            <person name="Labutti K."/>
            <person name="Zhao Z."/>
            <person name="Chiniquy J."/>
            <person name="Barry K."/>
            <person name="Brewer H.M."/>
            <person name="Purvine S.O."/>
            <person name="Wright A.T."/>
            <person name="Boxma B."/>
            <person name="Van Alen T."/>
            <person name="Hackstein J.H."/>
            <person name="Baker S.E."/>
            <person name="Grigoriev I.V."/>
            <person name="O'Malley M.A."/>
        </authorList>
    </citation>
    <scope>NUCLEOTIDE SEQUENCE [LARGE SCALE GENOMIC DNA]</scope>
    <source>
        <strain evidence="2 3">G1</strain>
    </source>
</reference>
<organism evidence="2 3">
    <name type="scientific">Neocallimastix californiae</name>
    <dbReference type="NCBI Taxonomy" id="1754190"/>
    <lineage>
        <taxon>Eukaryota</taxon>
        <taxon>Fungi</taxon>
        <taxon>Fungi incertae sedis</taxon>
        <taxon>Chytridiomycota</taxon>
        <taxon>Chytridiomycota incertae sedis</taxon>
        <taxon>Neocallimastigomycetes</taxon>
        <taxon>Neocallimastigales</taxon>
        <taxon>Neocallimastigaceae</taxon>
        <taxon>Neocallimastix</taxon>
    </lineage>
</organism>
<dbReference type="AlphaFoldDB" id="A0A1Y2F887"/>
<feature type="compositionally biased region" description="Low complexity" evidence="1">
    <location>
        <begin position="234"/>
        <end position="245"/>
    </location>
</feature>
<gene>
    <name evidence="2" type="ORF">LY90DRAFT_500492</name>
</gene>
<dbReference type="EMBL" id="MCOG01000013">
    <property type="protein sequence ID" value="ORY80112.1"/>
    <property type="molecule type" value="Genomic_DNA"/>
</dbReference>
<evidence type="ECO:0000313" key="3">
    <source>
        <dbReference type="Proteomes" id="UP000193920"/>
    </source>
</evidence>
<feature type="region of interest" description="Disordered" evidence="1">
    <location>
        <begin position="39"/>
        <end position="126"/>
    </location>
</feature>
<dbReference type="Proteomes" id="UP000193920">
    <property type="component" value="Unassembled WGS sequence"/>
</dbReference>
<comment type="caution">
    <text evidence="2">The sequence shown here is derived from an EMBL/GenBank/DDBJ whole genome shotgun (WGS) entry which is preliminary data.</text>
</comment>
<accession>A0A1Y2F887</accession>
<feature type="compositionally biased region" description="Polar residues" evidence="1">
    <location>
        <begin position="39"/>
        <end position="61"/>
    </location>
</feature>
<dbReference type="OrthoDB" id="2140040at2759"/>
<protein>
    <submittedName>
        <fullName evidence="2">Uncharacterized protein</fullName>
    </submittedName>
</protein>
<proteinExistence type="predicted"/>
<feature type="region of interest" description="Disordered" evidence="1">
    <location>
        <begin position="185"/>
        <end position="270"/>
    </location>
</feature>